<dbReference type="CDD" id="cd06464">
    <property type="entry name" value="ACD_sHsps-like"/>
    <property type="match status" value="1"/>
</dbReference>
<protein>
    <recommendedName>
        <fullName evidence="2">SHSP domain-containing protein</fullName>
    </recommendedName>
</protein>
<evidence type="ECO:0000256" key="1">
    <source>
        <dbReference type="PROSITE-ProRule" id="PRU00285"/>
    </source>
</evidence>
<dbReference type="AlphaFoldDB" id="A0A1B6C0P1"/>
<dbReference type="InterPro" id="IPR002068">
    <property type="entry name" value="A-crystallin/Hsp20_dom"/>
</dbReference>
<feature type="domain" description="SHSP" evidence="2">
    <location>
        <begin position="20"/>
        <end position="134"/>
    </location>
</feature>
<gene>
    <name evidence="3" type="ORF">g.2599</name>
</gene>
<dbReference type="PROSITE" id="PS01031">
    <property type="entry name" value="SHSP"/>
    <property type="match status" value="1"/>
</dbReference>
<sequence length="134" mass="15538">MFRYVPLIIKRITNNSNFLNLKKNFGEEVINVSKKGDILLKVQLHPFKQNQVKYRLDGNIIILEVTGEAVKETMKEVEPPPNAYHGGEKSFQTTKISTYSYEARMYKLPMDVNHNSIQTKFENGYFILTAHLND</sequence>
<dbReference type="SUPFAM" id="SSF49764">
    <property type="entry name" value="HSP20-like chaperones"/>
    <property type="match status" value="1"/>
</dbReference>
<comment type="similarity">
    <text evidence="1">Belongs to the small heat shock protein (HSP20) family.</text>
</comment>
<evidence type="ECO:0000259" key="2">
    <source>
        <dbReference type="PROSITE" id="PS01031"/>
    </source>
</evidence>
<reference evidence="3" key="1">
    <citation type="submission" date="2015-12" db="EMBL/GenBank/DDBJ databases">
        <title>De novo transcriptome assembly of four potential Pierce s Disease insect vectors from Arizona vineyards.</title>
        <authorList>
            <person name="Tassone E.E."/>
        </authorList>
    </citation>
    <scope>NUCLEOTIDE SEQUENCE</scope>
</reference>
<dbReference type="EMBL" id="GEDC01030232">
    <property type="protein sequence ID" value="JAS07066.1"/>
    <property type="molecule type" value="Transcribed_RNA"/>
</dbReference>
<organism evidence="3">
    <name type="scientific">Clastoptera arizonana</name>
    <name type="common">Arizona spittle bug</name>
    <dbReference type="NCBI Taxonomy" id="38151"/>
    <lineage>
        <taxon>Eukaryota</taxon>
        <taxon>Metazoa</taxon>
        <taxon>Ecdysozoa</taxon>
        <taxon>Arthropoda</taxon>
        <taxon>Hexapoda</taxon>
        <taxon>Insecta</taxon>
        <taxon>Pterygota</taxon>
        <taxon>Neoptera</taxon>
        <taxon>Paraneoptera</taxon>
        <taxon>Hemiptera</taxon>
        <taxon>Auchenorrhyncha</taxon>
        <taxon>Cercopoidea</taxon>
        <taxon>Clastopteridae</taxon>
        <taxon>Clastoptera</taxon>
    </lineage>
</organism>
<name>A0A1B6C0P1_9HEMI</name>
<proteinExistence type="inferred from homology"/>
<dbReference type="Gene3D" id="2.60.40.790">
    <property type="match status" value="1"/>
</dbReference>
<evidence type="ECO:0000313" key="3">
    <source>
        <dbReference type="EMBL" id="JAS07066.1"/>
    </source>
</evidence>
<accession>A0A1B6C0P1</accession>
<dbReference type="InterPro" id="IPR008978">
    <property type="entry name" value="HSP20-like_chaperone"/>
</dbReference>